<sequence>MYLTTEKDLADFCDQLKSSPTLAVDTEFVRERTYYHKLGLIQVSDGMRCAAIDPIHISNLDPFLDLIRNQNTVKVFHAARQDLEILYRLCNETIQPVFDTQIAASVVGWGSQISFAKIVNKVLGKKIDKSETYTDWCRRPLSERQIEYALDDVRLLFPVYENLKKILKRLDREEWLQGEFIPLEDPDNFKAPNLEKLYMRIKNIRTLAPKNFAIICELAQWREKEAQTRDCLAKNIVRDESLLELARKAPIDSEGLSCIRGLHKNEITRSKENILAAIQKGLSLPLDQIPKIPELEIYKAPPGMEEMLAALVQIRAEQLKIEPSVLADRKKVNDFVKCFEQKLSIENHPLFCGWRKQAIGNQLYLALTGEIALAIGKNGKLVNFSIDSNVNKSTS</sequence>
<evidence type="ECO:0000256" key="4">
    <source>
        <dbReference type="ARBA" id="ARBA00022801"/>
    </source>
</evidence>
<dbReference type="SUPFAM" id="SSF53098">
    <property type="entry name" value="Ribonuclease H-like"/>
    <property type="match status" value="1"/>
</dbReference>
<dbReference type="PANTHER" id="PTHR47649:SF1">
    <property type="entry name" value="RIBONUCLEASE D"/>
    <property type="match status" value="1"/>
</dbReference>
<dbReference type="NCBIfam" id="TIGR01388">
    <property type="entry name" value="rnd"/>
    <property type="match status" value="1"/>
</dbReference>
<organism evidence="7">
    <name type="scientific">marine metagenome</name>
    <dbReference type="NCBI Taxonomy" id="408172"/>
    <lineage>
        <taxon>unclassified sequences</taxon>
        <taxon>metagenomes</taxon>
        <taxon>ecological metagenomes</taxon>
    </lineage>
</organism>
<dbReference type="Pfam" id="PF00570">
    <property type="entry name" value="HRDC"/>
    <property type="match status" value="1"/>
</dbReference>
<name>A0A381WPU5_9ZZZZ</name>
<accession>A0A381WPU5</accession>
<dbReference type="InterPro" id="IPR006292">
    <property type="entry name" value="RNase_D"/>
</dbReference>
<dbReference type="GO" id="GO:0008033">
    <property type="term" value="P:tRNA processing"/>
    <property type="evidence" value="ECO:0007669"/>
    <property type="project" value="UniProtKB-KW"/>
</dbReference>
<dbReference type="GO" id="GO:0033890">
    <property type="term" value="F:ribonuclease D activity"/>
    <property type="evidence" value="ECO:0007669"/>
    <property type="project" value="InterPro"/>
</dbReference>
<dbReference type="EMBL" id="UINC01012496">
    <property type="protein sequence ID" value="SVA54546.1"/>
    <property type="molecule type" value="Genomic_DNA"/>
</dbReference>
<evidence type="ECO:0000256" key="5">
    <source>
        <dbReference type="ARBA" id="ARBA00022839"/>
    </source>
</evidence>
<feature type="domain" description="HRDC" evidence="6">
    <location>
        <begin position="208"/>
        <end position="288"/>
    </location>
</feature>
<evidence type="ECO:0000313" key="7">
    <source>
        <dbReference type="EMBL" id="SVA54546.1"/>
    </source>
</evidence>
<dbReference type="InterPro" id="IPR051086">
    <property type="entry name" value="RNase_D-like"/>
</dbReference>
<dbReference type="InterPro" id="IPR002121">
    <property type="entry name" value="HRDC_dom"/>
</dbReference>
<dbReference type="GO" id="GO:0000166">
    <property type="term" value="F:nucleotide binding"/>
    <property type="evidence" value="ECO:0007669"/>
    <property type="project" value="InterPro"/>
</dbReference>
<dbReference type="Pfam" id="PF01612">
    <property type="entry name" value="DNA_pol_A_exo1"/>
    <property type="match status" value="1"/>
</dbReference>
<reference evidence="7" key="1">
    <citation type="submission" date="2018-05" db="EMBL/GenBank/DDBJ databases">
        <authorList>
            <person name="Lanie J.A."/>
            <person name="Ng W.-L."/>
            <person name="Kazmierczak K.M."/>
            <person name="Andrzejewski T.M."/>
            <person name="Davidsen T.M."/>
            <person name="Wayne K.J."/>
            <person name="Tettelin H."/>
            <person name="Glass J.I."/>
            <person name="Rusch D."/>
            <person name="Podicherti R."/>
            <person name="Tsui H.-C.T."/>
            <person name="Winkler M.E."/>
        </authorList>
    </citation>
    <scope>NUCLEOTIDE SEQUENCE</scope>
</reference>
<evidence type="ECO:0000259" key="6">
    <source>
        <dbReference type="PROSITE" id="PS50967"/>
    </source>
</evidence>
<keyword evidence="2" id="KW-0819">tRNA processing</keyword>
<protein>
    <recommendedName>
        <fullName evidence="6">HRDC domain-containing protein</fullName>
    </recommendedName>
</protein>
<dbReference type="Gene3D" id="3.30.420.10">
    <property type="entry name" value="Ribonuclease H-like superfamily/Ribonuclease H"/>
    <property type="match status" value="1"/>
</dbReference>
<dbReference type="InterPro" id="IPR012337">
    <property type="entry name" value="RNaseH-like_sf"/>
</dbReference>
<proteinExistence type="inferred from homology"/>
<dbReference type="CDD" id="cd06142">
    <property type="entry name" value="RNaseD_exo"/>
    <property type="match status" value="1"/>
</dbReference>
<keyword evidence="5" id="KW-0269">Exonuclease</keyword>
<dbReference type="InterPro" id="IPR044876">
    <property type="entry name" value="HRDC_dom_sf"/>
</dbReference>
<dbReference type="InterPro" id="IPR036397">
    <property type="entry name" value="RNaseH_sf"/>
</dbReference>
<dbReference type="InterPro" id="IPR010997">
    <property type="entry name" value="HRDC-like_sf"/>
</dbReference>
<evidence type="ECO:0000256" key="1">
    <source>
        <dbReference type="ARBA" id="ARBA00022490"/>
    </source>
</evidence>
<dbReference type="SMART" id="SM00341">
    <property type="entry name" value="HRDC"/>
    <property type="match status" value="1"/>
</dbReference>
<evidence type="ECO:0000256" key="3">
    <source>
        <dbReference type="ARBA" id="ARBA00022722"/>
    </source>
</evidence>
<dbReference type="SUPFAM" id="SSF47819">
    <property type="entry name" value="HRDC-like"/>
    <property type="match status" value="2"/>
</dbReference>
<dbReference type="GO" id="GO:0008408">
    <property type="term" value="F:3'-5' exonuclease activity"/>
    <property type="evidence" value="ECO:0007669"/>
    <property type="project" value="InterPro"/>
</dbReference>
<evidence type="ECO:0000256" key="2">
    <source>
        <dbReference type="ARBA" id="ARBA00022694"/>
    </source>
</evidence>
<dbReference type="PROSITE" id="PS50967">
    <property type="entry name" value="HRDC"/>
    <property type="match status" value="1"/>
</dbReference>
<dbReference type="PANTHER" id="PTHR47649">
    <property type="entry name" value="RIBONUCLEASE D"/>
    <property type="match status" value="1"/>
</dbReference>
<keyword evidence="4" id="KW-0378">Hydrolase</keyword>
<dbReference type="HAMAP" id="MF_01899">
    <property type="entry name" value="RNase_D"/>
    <property type="match status" value="1"/>
</dbReference>
<dbReference type="SMART" id="SM00474">
    <property type="entry name" value="35EXOc"/>
    <property type="match status" value="1"/>
</dbReference>
<keyword evidence="3" id="KW-0540">Nuclease</keyword>
<dbReference type="GO" id="GO:0003676">
    <property type="term" value="F:nucleic acid binding"/>
    <property type="evidence" value="ECO:0007669"/>
    <property type="project" value="InterPro"/>
</dbReference>
<dbReference type="AlphaFoldDB" id="A0A381WPU5"/>
<gene>
    <name evidence="7" type="ORF">METZ01_LOCUS107400</name>
</gene>
<dbReference type="InterPro" id="IPR002562">
    <property type="entry name" value="3'-5'_exonuclease_dom"/>
</dbReference>
<dbReference type="Gene3D" id="1.10.150.80">
    <property type="entry name" value="HRDC domain"/>
    <property type="match status" value="2"/>
</dbReference>
<keyword evidence="1" id="KW-0963">Cytoplasm</keyword>